<keyword evidence="3" id="KW-1185">Reference proteome</keyword>
<feature type="region of interest" description="Disordered" evidence="1">
    <location>
        <begin position="64"/>
        <end position="108"/>
    </location>
</feature>
<accession>A0A5N6M4Q9</accession>
<dbReference type="AlphaFoldDB" id="A0A5N6M4Q9"/>
<organism evidence="2 3">
    <name type="scientific">Mikania micrantha</name>
    <name type="common">bitter vine</name>
    <dbReference type="NCBI Taxonomy" id="192012"/>
    <lineage>
        <taxon>Eukaryota</taxon>
        <taxon>Viridiplantae</taxon>
        <taxon>Streptophyta</taxon>
        <taxon>Embryophyta</taxon>
        <taxon>Tracheophyta</taxon>
        <taxon>Spermatophyta</taxon>
        <taxon>Magnoliopsida</taxon>
        <taxon>eudicotyledons</taxon>
        <taxon>Gunneridae</taxon>
        <taxon>Pentapetalae</taxon>
        <taxon>asterids</taxon>
        <taxon>campanulids</taxon>
        <taxon>Asterales</taxon>
        <taxon>Asteraceae</taxon>
        <taxon>Asteroideae</taxon>
        <taxon>Heliantheae alliance</taxon>
        <taxon>Eupatorieae</taxon>
        <taxon>Mikania</taxon>
    </lineage>
</organism>
<gene>
    <name evidence="2" type="ORF">E3N88_35793</name>
</gene>
<reference evidence="2 3" key="1">
    <citation type="submission" date="2019-05" db="EMBL/GenBank/DDBJ databases">
        <title>Mikania micrantha, genome provides insights into the molecular mechanism of rapid growth.</title>
        <authorList>
            <person name="Liu B."/>
        </authorList>
    </citation>
    <scope>NUCLEOTIDE SEQUENCE [LARGE SCALE GENOMIC DNA]</scope>
    <source>
        <strain evidence="2">NLD-2019</strain>
        <tissue evidence="2">Leaf</tissue>
    </source>
</reference>
<feature type="compositionally biased region" description="Polar residues" evidence="1">
    <location>
        <begin position="64"/>
        <end position="82"/>
    </location>
</feature>
<dbReference type="EMBL" id="SZYD01000017">
    <property type="protein sequence ID" value="KAD3067913.1"/>
    <property type="molecule type" value="Genomic_DNA"/>
</dbReference>
<evidence type="ECO:0000256" key="1">
    <source>
        <dbReference type="SAM" id="MobiDB-lite"/>
    </source>
</evidence>
<proteinExistence type="predicted"/>
<dbReference type="OrthoDB" id="1882956at2759"/>
<protein>
    <submittedName>
        <fullName evidence="2">Uncharacterized protein</fullName>
    </submittedName>
</protein>
<evidence type="ECO:0000313" key="2">
    <source>
        <dbReference type="EMBL" id="KAD3067913.1"/>
    </source>
</evidence>
<name>A0A5N6M4Q9_9ASTR</name>
<dbReference type="Proteomes" id="UP000326396">
    <property type="component" value="Linkage Group LG7"/>
</dbReference>
<comment type="caution">
    <text evidence="2">The sequence shown here is derived from an EMBL/GenBank/DDBJ whole genome shotgun (WGS) entry which is preliminary data.</text>
</comment>
<evidence type="ECO:0000313" key="3">
    <source>
        <dbReference type="Proteomes" id="UP000326396"/>
    </source>
</evidence>
<sequence length="173" mass="19526">MKLSSDEIDTDRGFWMNEQVLREAPPPTICHHHRRLPSPSRSHHHLPKSEFSIDISTFNLSKPHSPTISKTHHQQISSSKTHNGNEEPVMGIPYNQSNHPPPPVYAPPQQQYYVRNNPYQADQIPLSAVFGDPKGVPLHQTIYRDTLAPVNCAFCGGFDLTTGDREQQKVTTT</sequence>